<keyword evidence="1" id="KW-0489">Methyltransferase</keyword>
<organism evidence="1 2">
    <name type="scientific">Vibrio parahaemolyticus</name>
    <dbReference type="NCBI Taxonomy" id="670"/>
    <lineage>
        <taxon>Bacteria</taxon>
        <taxon>Pseudomonadati</taxon>
        <taxon>Pseudomonadota</taxon>
        <taxon>Gammaproteobacteria</taxon>
        <taxon>Vibrionales</taxon>
        <taxon>Vibrionaceae</taxon>
        <taxon>Vibrio</taxon>
    </lineage>
</organism>
<dbReference type="EMBL" id="JABCLD010001111">
    <property type="protein sequence ID" value="NMU25618.1"/>
    <property type="molecule type" value="Genomic_DNA"/>
</dbReference>
<reference evidence="1 2" key="1">
    <citation type="submission" date="2020-04" db="EMBL/GenBank/DDBJ databases">
        <title>Whole-genome sequencing of Vibrio spp. from China reveals different genetic environments of blaCTX-M-14 among diverse lineages.</title>
        <authorList>
            <person name="Zheng Z."/>
            <person name="Ye L."/>
            <person name="Chen S."/>
        </authorList>
    </citation>
    <scope>NUCLEOTIDE SEQUENCE [LARGE SCALE GENOMIC DNA]</scope>
    <source>
        <strain evidence="1 2">Vb0574</strain>
    </source>
</reference>
<dbReference type="Proteomes" id="UP000555836">
    <property type="component" value="Unassembled WGS sequence"/>
</dbReference>
<dbReference type="GO" id="GO:0032259">
    <property type="term" value="P:methylation"/>
    <property type="evidence" value="ECO:0007669"/>
    <property type="project" value="UniProtKB-KW"/>
</dbReference>
<protein>
    <submittedName>
        <fullName evidence="1">Methyltransferase domain-containing protein</fullName>
    </submittedName>
</protein>
<gene>
    <name evidence="1" type="ORF">HKB21_08280</name>
</gene>
<dbReference type="SUPFAM" id="SSF53335">
    <property type="entry name" value="S-adenosyl-L-methionine-dependent methyltransferases"/>
    <property type="match status" value="1"/>
</dbReference>
<proteinExistence type="predicted"/>
<dbReference type="Pfam" id="PF13489">
    <property type="entry name" value="Methyltransf_23"/>
    <property type="match status" value="1"/>
</dbReference>
<dbReference type="InterPro" id="IPR029063">
    <property type="entry name" value="SAM-dependent_MTases_sf"/>
</dbReference>
<keyword evidence="1" id="KW-0808">Transferase</keyword>
<evidence type="ECO:0000313" key="2">
    <source>
        <dbReference type="Proteomes" id="UP000555836"/>
    </source>
</evidence>
<comment type="caution">
    <text evidence="1">The sequence shown here is derived from an EMBL/GenBank/DDBJ whole genome shotgun (WGS) entry which is preliminary data.</text>
</comment>
<accession>A0A7Y0S3Q1</accession>
<dbReference type="GO" id="GO:0008168">
    <property type="term" value="F:methyltransferase activity"/>
    <property type="evidence" value="ECO:0007669"/>
    <property type="project" value="UniProtKB-KW"/>
</dbReference>
<evidence type="ECO:0000313" key="1">
    <source>
        <dbReference type="EMBL" id="NMU25618.1"/>
    </source>
</evidence>
<sequence>MEDFYLNSRGLAGYFEAQWFDKFVEDKQIDAITSESKLVPLSFAKSSHCSQVADFITQAVSKNGKPPHALLEVGAALGRNYYELVQRLDSLKQATLVEPSGMLLNGLKQLLVEEQQVELTYIHGLNTFKTVEIDNRELVQNCAHVDLELINQPLEKHTVSKFYDLVVCLNVLDQCESPLRVINALKQATQIGGVLVVSCTYQWNAKHIKDRAEAVDDIKAYFGEDWRFVSEAEHEYRMRFNERYAMQFLSHVVAYVRTT</sequence>
<dbReference type="AlphaFoldDB" id="A0A7Y0S3Q1"/>
<dbReference type="Gene3D" id="3.40.50.150">
    <property type="entry name" value="Vaccinia Virus protein VP39"/>
    <property type="match status" value="1"/>
</dbReference>
<dbReference type="RefSeq" id="WP_069485684.1">
    <property type="nucleotide sequence ID" value="NZ_CP138329.1"/>
</dbReference>
<name>A0A7Y0S3Q1_VIBPH</name>